<feature type="transmembrane region" description="Helical" evidence="2">
    <location>
        <begin position="628"/>
        <end position="650"/>
    </location>
</feature>
<feature type="region of interest" description="Disordered" evidence="1">
    <location>
        <begin position="554"/>
        <end position="579"/>
    </location>
</feature>
<feature type="domain" description="Aerotolerance regulator N-terminal" evidence="3">
    <location>
        <begin position="6"/>
        <end position="80"/>
    </location>
</feature>
<name>A0A6S6QS39_9HYPH</name>
<dbReference type="NCBIfam" id="TIGR02226">
    <property type="entry name" value="two_anch"/>
    <property type="match status" value="1"/>
</dbReference>
<sequence>MSGLPLAFLNPWLLTALIALPALYFLLRLIPPRPRSVHFPPLRLLLDIVPKEETAARTPWWLVLLRLGLAAFVILALAGPVLNPAPPAPPGGGPLVLMLDDGWPAASDWDARLLTAEAAINGAEASGRSIALLALNSEPQDIAVGTGAAAREKLRALVPQPYIRDRMTHLPALTALAGRTAGADLVWLAGGLDTGNGRAFSEALGKLGNGSRLTVHVPEHTARGLAGSDNSPQALTVRVLRADTGASETGIVRAFDLRGRPLGETQYNFSPSATETQARLELPIELRNEVARLDLAQNRSAAGVQLLDERWRRRAIGLVSGATADQAQPLLSPTYYLQRALEPFADVRPSNAGAPSEAILRFIEDGVPVIALADVGTITPEAQEAVRSWISKGGVLIRFAGSRLAAAENDDLVPVRLRRGGRVLGGALAWSTPQKLGEFPQNSPFAGLNIPEDVVVNRQVLAEPDPELAERSWAVLADGTPLVTAERSEAGLLVLFHVTADTVWSNLPISGLFVDMLRRTIALAGEAAPAATGADAANASQPVEAATLSPTRTLDGFGAFRSPPPTARPVPARGLTEGTPDHPPGIYGPPDGFIAVNTLAPDAKLTRLDLSNLPVSVRGYANAEPTPLAPWLLGGALLAFLIDTLVMLFLAGRMPRWGRRGVTAALVILAALAIAPQADAQQTDAKAVDAALKTRLAYVVTGDASVDEVSLAGLRGLGAQLAQRTAFEPGEPVGLDPAKDEMAFYPLIYWPVSETAQAPSSEALARIDAYMKRGGTILFDTRDAIYSSSGTSPAGTAGLRRILSGLDIPELEQVPADHVLTKSFYLLPDFPGRFRGAPLWVEAMPSVEEEESGAASPVRSGDGVSPILITSNDFAGAWAIDERGQTLLPTVPSDPRQRELAYRAGINIVMYALTGNYKADQVHIPALLERLGQ</sequence>
<protein>
    <submittedName>
        <fullName evidence="5">LytTR family transcriptional regulator</fullName>
    </submittedName>
</protein>
<dbReference type="InterPro" id="IPR025297">
    <property type="entry name" value="DUF4159"/>
</dbReference>
<dbReference type="Pfam" id="PF07584">
    <property type="entry name" value="BatA"/>
    <property type="match status" value="1"/>
</dbReference>
<evidence type="ECO:0000256" key="2">
    <source>
        <dbReference type="SAM" id="Phobius"/>
    </source>
</evidence>
<dbReference type="SUPFAM" id="SSF52317">
    <property type="entry name" value="Class I glutamine amidotransferase-like"/>
    <property type="match status" value="1"/>
</dbReference>
<dbReference type="CDD" id="cd03143">
    <property type="entry name" value="A4_beta-galactosidase_middle_domain"/>
    <property type="match status" value="1"/>
</dbReference>
<dbReference type="PANTHER" id="PTHR37464">
    <property type="entry name" value="BLL2463 PROTEIN"/>
    <property type="match status" value="1"/>
</dbReference>
<proteinExistence type="predicted"/>
<dbReference type="AlphaFoldDB" id="A0A6S6QS39"/>
<accession>A0A6S6QS39</accession>
<feature type="domain" description="DUF4159" evidence="4">
    <location>
        <begin position="695"/>
        <end position="913"/>
    </location>
</feature>
<dbReference type="EMBL" id="AP023361">
    <property type="protein sequence ID" value="BCJ90092.1"/>
    <property type="molecule type" value="Genomic_DNA"/>
</dbReference>
<keyword evidence="2" id="KW-0812">Transmembrane</keyword>
<evidence type="ECO:0000313" key="6">
    <source>
        <dbReference type="Proteomes" id="UP000515317"/>
    </source>
</evidence>
<dbReference type="Gene3D" id="3.40.50.12140">
    <property type="entry name" value="Domain of unknown function DUF4159"/>
    <property type="match status" value="1"/>
</dbReference>
<feature type="transmembrane region" description="Helical" evidence="2">
    <location>
        <begin position="60"/>
        <end position="82"/>
    </location>
</feature>
<keyword evidence="2" id="KW-1133">Transmembrane helix</keyword>
<dbReference type="Pfam" id="PF13709">
    <property type="entry name" value="DUF4159"/>
    <property type="match status" value="1"/>
</dbReference>
<dbReference type="InterPro" id="IPR011933">
    <property type="entry name" value="Double_TM_dom"/>
</dbReference>
<feature type="transmembrane region" description="Helical" evidence="2">
    <location>
        <begin position="662"/>
        <end position="678"/>
    </location>
</feature>
<dbReference type="PANTHER" id="PTHR37464:SF1">
    <property type="entry name" value="BLL2463 PROTEIN"/>
    <property type="match status" value="1"/>
</dbReference>
<dbReference type="KEGG" id="tso:IZ6_08270"/>
<keyword evidence="6" id="KW-1185">Reference proteome</keyword>
<gene>
    <name evidence="5" type="ORF">IZ6_08270</name>
</gene>
<keyword evidence="2" id="KW-0472">Membrane</keyword>
<evidence type="ECO:0000313" key="5">
    <source>
        <dbReference type="EMBL" id="BCJ90092.1"/>
    </source>
</evidence>
<evidence type="ECO:0000256" key="1">
    <source>
        <dbReference type="SAM" id="MobiDB-lite"/>
    </source>
</evidence>
<reference evidence="5 6" key="1">
    <citation type="submission" date="2020-08" db="EMBL/GenBank/DDBJ databases">
        <title>Genome sequence of Rhizobiales bacterium strain IZ6.</title>
        <authorList>
            <person name="Nakai R."/>
            <person name="Naganuma T."/>
        </authorList>
    </citation>
    <scope>NUCLEOTIDE SEQUENCE [LARGE SCALE GENOMIC DNA]</scope>
    <source>
        <strain evidence="5 6">IZ6</strain>
    </source>
</reference>
<dbReference type="InterPro" id="IPR029062">
    <property type="entry name" value="Class_I_gatase-like"/>
</dbReference>
<dbReference type="RefSeq" id="WP_222876747.1">
    <property type="nucleotide sequence ID" value="NZ_AP023361.1"/>
</dbReference>
<organism evidence="5 6">
    <name type="scientific">Terrihabitans soli</name>
    <dbReference type="NCBI Taxonomy" id="708113"/>
    <lineage>
        <taxon>Bacteria</taxon>
        <taxon>Pseudomonadati</taxon>
        <taxon>Pseudomonadota</taxon>
        <taxon>Alphaproteobacteria</taxon>
        <taxon>Hyphomicrobiales</taxon>
        <taxon>Terrihabitans</taxon>
    </lineage>
</organism>
<dbReference type="InterPro" id="IPR024163">
    <property type="entry name" value="Aerotolerance_reg_N"/>
</dbReference>
<evidence type="ECO:0000259" key="3">
    <source>
        <dbReference type="Pfam" id="PF07584"/>
    </source>
</evidence>
<dbReference type="Proteomes" id="UP000515317">
    <property type="component" value="Chromosome"/>
</dbReference>
<evidence type="ECO:0000259" key="4">
    <source>
        <dbReference type="Pfam" id="PF13709"/>
    </source>
</evidence>
<feature type="transmembrane region" description="Helical" evidence="2">
    <location>
        <begin position="12"/>
        <end position="30"/>
    </location>
</feature>